<evidence type="ECO:0000256" key="2">
    <source>
        <dbReference type="ARBA" id="ARBA00022771"/>
    </source>
</evidence>
<keyword evidence="8" id="KW-1185">Reference proteome</keyword>
<evidence type="ECO:0000256" key="1">
    <source>
        <dbReference type="ARBA" id="ARBA00022723"/>
    </source>
</evidence>
<dbReference type="GO" id="GO:0008270">
    <property type="term" value="F:zinc ion binding"/>
    <property type="evidence" value="ECO:0007669"/>
    <property type="project" value="UniProtKB-KW"/>
</dbReference>
<protein>
    <submittedName>
        <fullName evidence="9">Probable BOI-related E3 ubiquitin-protein ligase 3 isoform X1</fullName>
    </submittedName>
</protein>
<evidence type="ECO:0000256" key="6">
    <source>
        <dbReference type="SAM" id="MobiDB-lite"/>
    </source>
</evidence>
<dbReference type="Proteomes" id="UP001652623">
    <property type="component" value="Chromosome 9"/>
</dbReference>
<dbReference type="PROSITE" id="PS50089">
    <property type="entry name" value="ZF_RING_2"/>
    <property type="match status" value="1"/>
</dbReference>
<dbReference type="GO" id="GO:0004842">
    <property type="term" value="F:ubiquitin-protein transferase activity"/>
    <property type="evidence" value="ECO:0007669"/>
    <property type="project" value="TreeGrafter"/>
</dbReference>
<sequence>MAIQAQLYSENLGFPLCGSQDVMMMDNGCGGGFGQFAFNVQQQQQLQQKLQQQQLHMQEIQNQHQHQQRNQSFWFSENNYPVSASKNNNLLTTTTTPTDNSSTHPSMACPSHSLVAQVEKHRQEIDQYLKSQQNERLRLILQEQRKQQITTMMKKVELKTQAILRQKDEEIARGACRVMQLEDLLRKLEMENEAWKRVARENEAMVVSLNNTLEQMRERASCCMVNKEAEDAESCCDIGNENRGGEKEEEEEEGETGDSDMEGKGLKMSMMVCRGCNSRSSCILFLPCRHLCSCKACEAFLDSCPVCRMPKKASIEALIF</sequence>
<organism evidence="8 9">
    <name type="scientific">Ziziphus jujuba</name>
    <name type="common">Chinese jujube</name>
    <name type="synonym">Ziziphus sativa</name>
    <dbReference type="NCBI Taxonomy" id="326968"/>
    <lineage>
        <taxon>Eukaryota</taxon>
        <taxon>Viridiplantae</taxon>
        <taxon>Streptophyta</taxon>
        <taxon>Embryophyta</taxon>
        <taxon>Tracheophyta</taxon>
        <taxon>Spermatophyta</taxon>
        <taxon>Magnoliopsida</taxon>
        <taxon>eudicotyledons</taxon>
        <taxon>Gunneridae</taxon>
        <taxon>Pentapetalae</taxon>
        <taxon>rosids</taxon>
        <taxon>fabids</taxon>
        <taxon>Rosales</taxon>
        <taxon>Rhamnaceae</taxon>
        <taxon>Paliureae</taxon>
        <taxon>Ziziphus</taxon>
    </lineage>
</organism>
<dbReference type="AlphaFoldDB" id="A0A6P6GF28"/>
<dbReference type="InterPro" id="IPR001841">
    <property type="entry name" value="Znf_RING"/>
</dbReference>
<evidence type="ECO:0000256" key="3">
    <source>
        <dbReference type="ARBA" id="ARBA00022833"/>
    </source>
</evidence>
<evidence type="ECO:0000259" key="7">
    <source>
        <dbReference type="PROSITE" id="PS50089"/>
    </source>
</evidence>
<dbReference type="RefSeq" id="XP_024932728.3">
    <property type="nucleotide sequence ID" value="XM_025076960.3"/>
</dbReference>
<feature type="coiled-coil region" evidence="5">
    <location>
        <begin position="43"/>
        <end position="70"/>
    </location>
</feature>
<dbReference type="FunCoup" id="A0A6P6GF28">
    <property type="interactions" value="488"/>
</dbReference>
<name>A0A6P6GF28_ZIZJJ</name>
<feature type="compositionally biased region" description="Low complexity" evidence="6">
    <location>
        <begin position="87"/>
        <end position="103"/>
    </location>
</feature>
<feature type="region of interest" description="Disordered" evidence="6">
    <location>
        <begin position="239"/>
        <end position="263"/>
    </location>
</feature>
<dbReference type="InterPro" id="IPR013083">
    <property type="entry name" value="Znf_RING/FYVE/PHD"/>
</dbReference>
<feature type="region of interest" description="Disordered" evidence="6">
    <location>
        <begin position="85"/>
        <end position="107"/>
    </location>
</feature>
<keyword evidence="1" id="KW-0479">Metal-binding</keyword>
<dbReference type="PANTHER" id="PTHR42647:SF6">
    <property type="entry name" value="RING-TYPE DOMAIN-CONTAINING PROTEIN"/>
    <property type="match status" value="1"/>
</dbReference>
<feature type="compositionally biased region" description="Acidic residues" evidence="6">
    <location>
        <begin position="247"/>
        <end position="260"/>
    </location>
</feature>
<dbReference type="PANTHER" id="PTHR42647">
    <property type="entry name" value="SBP (S-RIBONUCLEASE BINDING PROTEIN) FAMILY PROTEIN"/>
    <property type="match status" value="1"/>
</dbReference>
<dbReference type="InParanoid" id="A0A6P6GF28"/>
<feature type="domain" description="RING-type" evidence="7">
    <location>
        <begin position="273"/>
        <end position="308"/>
    </location>
</feature>
<dbReference type="PIRSF" id="PIRSF036836">
    <property type="entry name" value="RNase_bind_SBP1"/>
    <property type="match status" value="1"/>
</dbReference>
<proteinExistence type="predicted"/>
<dbReference type="Pfam" id="PF13920">
    <property type="entry name" value="zf-C3HC4_3"/>
    <property type="match status" value="1"/>
</dbReference>
<keyword evidence="5" id="KW-0175">Coiled coil</keyword>
<reference evidence="9" key="1">
    <citation type="submission" date="2025-08" db="UniProtKB">
        <authorList>
            <consortium name="RefSeq"/>
        </authorList>
    </citation>
    <scope>IDENTIFICATION</scope>
    <source>
        <tissue evidence="9">Seedling</tissue>
    </source>
</reference>
<evidence type="ECO:0000313" key="9">
    <source>
        <dbReference type="RefSeq" id="XP_024932728.3"/>
    </source>
</evidence>
<evidence type="ECO:0000313" key="8">
    <source>
        <dbReference type="Proteomes" id="UP001652623"/>
    </source>
</evidence>
<dbReference type="Gene3D" id="3.30.40.10">
    <property type="entry name" value="Zinc/RING finger domain, C3HC4 (zinc finger)"/>
    <property type="match status" value="1"/>
</dbReference>
<keyword evidence="2 4" id="KW-0863">Zinc-finger</keyword>
<dbReference type="GeneID" id="107427333"/>
<evidence type="ECO:0000256" key="5">
    <source>
        <dbReference type="SAM" id="Coils"/>
    </source>
</evidence>
<gene>
    <name evidence="9" type="primary">LOC107427333</name>
</gene>
<evidence type="ECO:0000256" key="4">
    <source>
        <dbReference type="PROSITE-ProRule" id="PRU00175"/>
    </source>
</evidence>
<dbReference type="FunFam" id="3.30.40.10:FF:000239">
    <property type="entry name" value="probable BOI-related E3 ubiquitin-protein ligase 2"/>
    <property type="match status" value="1"/>
</dbReference>
<accession>A0A6P6GF28</accession>
<feature type="coiled-coil region" evidence="5">
    <location>
        <begin position="178"/>
        <end position="219"/>
    </location>
</feature>
<keyword evidence="3" id="KW-0862">Zinc</keyword>